<reference evidence="1" key="2">
    <citation type="submission" date="2023-05" db="EMBL/GenBank/DDBJ databases">
        <authorList>
            <consortium name="Lawrence Berkeley National Laboratory"/>
            <person name="Steindorff A."/>
            <person name="Hensen N."/>
            <person name="Bonometti L."/>
            <person name="Westerberg I."/>
            <person name="Brannstrom I.O."/>
            <person name="Guillou S."/>
            <person name="Cros-Aarteil S."/>
            <person name="Calhoun S."/>
            <person name="Haridas S."/>
            <person name="Kuo A."/>
            <person name="Mondo S."/>
            <person name="Pangilinan J."/>
            <person name="Riley R."/>
            <person name="Labutti K."/>
            <person name="Andreopoulos B."/>
            <person name="Lipzen A."/>
            <person name="Chen C."/>
            <person name="Yanf M."/>
            <person name="Daum C."/>
            <person name="Ng V."/>
            <person name="Clum A."/>
            <person name="Ohm R."/>
            <person name="Martin F."/>
            <person name="Silar P."/>
            <person name="Natvig D."/>
            <person name="Lalanne C."/>
            <person name="Gautier V."/>
            <person name="Ament-Velasquez S.L."/>
            <person name="Kruys A."/>
            <person name="Hutchinson M.I."/>
            <person name="Powell A.J."/>
            <person name="Barry K."/>
            <person name="Miller A.N."/>
            <person name="Grigoriev I.V."/>
            <person name="Debuchy R."/>
            <person name="Gladieux P."/>
            <person name="Thoren M.H."/>
            <person name="Johannesson H."/>
        </authorList>
    </citation>
    <scope>NUCLEOTIDE SEQUENCE</scope>
    <source>
        <strain evidence="1">CBS 508.74</strain>
    </source>
</reference>
<dbReference type="EMBL" id="MU853333">
    <property type="protein sequence ID" value="KAK4116637.1"/>
    <property type="molecule type" value="Genomic_DNA"/>
</dbReference>
<proteinExistence type="predicted"/>
<reference evidence="1" key="1">
    <citation type="journal article" date="2023" name="Mol. Phylogenet. Evol.">
        <title>Genome-scale phylogeny and comparative genomics of the fungal order Sordariales.</title>
        <authorList>
            <person name="Hensen N."/>
            <person name="Bonometti L."/>
            <person name="Westerberg I."/>
            <person name="Brannstrom I.O."/>
            <person name="Guillou S."/>
            <person name="Cros-Aarteil S."/>
            <person name="Calhoun S."/>
            <person name="Haridas S."/>
            <person name="Kuo A."/>
            <person name="Mondo S."/>
            <person name="Pangilinan J."/>
            <person name="Riley R."/>
            <person name="LaButti K."/>
            <person name="Andreopoulos B."/>
            <person name="Lipzen A."/>
            <person name="Chen C."/>
            <person name="Yan M."/>
            <person name="Daum C."/>
            <person name="Ng V."/>
            <person name="Clum A."/>
            <person name="Steindorff A."/>
            <person name="Ohm R.A."/>
            <person name="Martin F."/>
            <person name="Silar P."/>
            <person name="Natvig D.O."/>
            <person name="Lalanne C."/>
            <person name="Gautier V."/>
            <person name="Ament-Velasquez S.L."/>
            <person name="Kruys A."/>
            <person name="Hutchinson M.I."/>
            <person name="Powell A.J."/>
            <person name="Barry K."/>
            <person name="Miller A.N."/>
            <person name="Grigoriev I.V."/>
            <person name="Debuchy R."/>
            <person name="Gladieux P."/>
            <person name="Hiltunen Thoren M."/>
            <person name="Johannesson H."/>
        </authorList>
    </citation>
    <scope>NUCLEOTIDE SEQUENCE</scope>
    <source>
        <strain evidence="1">CBS 508.74</strain>
    </source>
</reference>
<dbReference type="Proteomes" id="UP001302812">
    <property type="component" value="Unassembled WGS sequence"/>
</dbReference>
<gene>
    <name evidence="1" type="ORF">N656DRAFT_774946</name>
</gene>
<accession>A0AAN6TLH6</accession>
<evidence type="ECO:0000313" key="2">
    <source>
        <dbReference type="Proteomes" id="UP001302812"/>
    </source>
</evidence>
<sequence>MFFCVNSLVPLDRQNRYSPERSWSMAWIVMRTVKTARCNGRTGLGSCSPRTGTASAPQTRVLPVSTNRWPAANVLLPPRAAHVSTHAHVWTIICGLPRPADECGMDSRIIVAPRLALHALGPGVADSLALIPPSPHLPSRPYFVLLESEESELFKIGNGQT</sequence>
<dbReference type="AlphaFoldDB" id="A0AAN6TLH6"/>
<name>A0AAN6TLH6_9PEZI</name>
<protein>
    <submittedName>
        <fullName evidence="1">Uncharacterized protein</fullName>
    </submittedName>
</protein>
<organism evidence="1 2">
    <name type="scientific">Canariomyces notabilis</name>
    <dbReference type="NCBI Taxonomy" id="2074819"/>
    <lineage>
        <taxon>Eukaryota</taxon>
        <taxon>Fungi</taxon>
        <taxon>Dikarya</taxon>
        <taxon>Ascomycota</taxon>
        <taxon>Pezizomycotina</taxon>
        <taxon>Sordariomycetes</taxon>
        <taxon>Sordariomycetidae</taxon>
        <taxon>Sordariales</taxon>
        <taxon>Chaetomiaceae</taxon>
        <taxon>Canariomyces</taxon>
    </lineage>
</organism>
<dbReference type="GeneID" id="89938496"/>
<evidence type="ECO:0000313" key="1">
    <source>
        <dbReference type="EMBL" id="KAK4116637.1"/>
    </source>
</evidence>
<comment type="caution">
    <text evidence="1">The sequence shown here is derived from an EMBL/GenBank/DDBJ whole genome shotgun (WGS) entry which is preliminary data.</text>
</comment>
<dbReference type="RefSeq" id="XP_064674207.1">
    <property type="nucleotide sequence ID" value="XM_064814371.1"/>
</dbReference>
<keyword evidence="2" id="KW-1185">Reference proteome</keyword>